<sequence length="425" mass="48297">MTPEPDSIFGRLAEAILKRGGPDSQHAQDLKRKVGFQIEKNDFPGSLLTIADLERLKGLQPAMEKFIKDFAATMKEYGVSKIDIPVEDITSTTTATVLTDKVHIPQERKGGRKRSDLYVEDSKPIILYGIVQRDKNGYVHSDYRDITRSILVPEKYQDQKNRFKASNWIGTVRRLEAEAVITSAQTHGYKNMRDLYEASRIQLGENISSETIMYYNYVFRHYPDMKPKSFAENVLKREIIGKTKNKPGPERRSSVLEINPKDFMNKRGNELPAVEMTLSCVIRNEGKMKQIADAVLDGRSPLDIASRGGWNVVGNEKQMAILSASFSSAFDRRGRRDIEKRVEQSKINVLIQDVIVPNLTQKDPGKRSNWTNAINRSPYEALKCFNALVRPIAGNDEKVSQLVDIMFKDVKYQTSSDCFILPEDK</sequence>
<comment type="caution">
    <text evidence="1">The sequence shown here is derived from an EMBL/GenBank/DDBJ whole genome shotgun (WGS) entry which is preliminary data.</text>
</comment>
<dbReference type="AlphaFoldDB" id="A0A1F7YIL6"/>
<accession>A0A1F7YIL6</accession>
<gene>
    <name evidence="1" type="ORF">A2628_02405</name>
</gene>
<dbReference type="EMBL" id="MGGL01000006">
    <property type="protein sequence ID" value="OGM27133.1"/>
    <property type="molecule type" value="Genomic_DNA"/>
</dbReference>
<evidence type="ECO:0000313" key="1">
    <source>
        <dbReference type="EMBL" id="OGM27133.1"/>
    </source>
</evidence>
<protein>
    <submittedName>
        <fullName evidence="1">Uncharacterized protein</fullName>
    </submittedName>
</protein>
<proteinExistence type="predicted"/>
<name>A0A1F7YIL6_9BACT</name>
<reference evidence="1 2" key="1">
    <citation type="journal article" date="2016" name="Nat. Commun.">
        <title>Thousands of microbial genomes shed light on interconnected biogeochemical processes in an aquifer system.</title>
        <authorList>
            <person name="Anantharaman K."/>
            <person name="Brown C.T."/>
            <person name="Hug L.A."/>
            <person name="Sharon I."/>
            <person name="Castelle C.J."/>
            <person name="Probst A.J."/>
            <person name="Thomas B.C."/>
            <person name="Singh A."/>
            <person name="Wilkins M.J."/>
            <person name="Karaoz U."/>
            <person name="Brodie E.L."/>
            <person name="Williams K.H."/>
            <person name="Hubbard S.S."/>
            <person name="Banfield J.F."/>
        </authorList>
    </citation>
    <scope>NUCLEOTIDE SEQUENCE [LARGE SCALE GENOMIC DNA]</scope>
</reference>
<dbReference type="Proteomes" id="UP000179221">
    <property type="component" value="Unassembled WGS sequence"/>
</dbReference>
<organism evidence="1 2">
    <name type="scientific">Candidatus Woesebacteria bacterium RIFCSPHIGHO2_01_FULL_40_22</name>
    <dbReference type="NCBI Taxonomy" id="1802499"/>
    <lineage>
        <taxon>Bacteria</taxon>
        <taxon>Candidatus Woeseibacteriota</taxon>
    </lineage>
</organism>
<evidence type="ECO:0000313" key="2">
    <source>
        <dbReference type="Proteomes" id="UP000179221"/>
    </source>
</evidence>